<dbReference type="Proteomes" id="UP000596742">
    <property type="component" value="Unassembled WGS sequence"/>
</dbReference>
<comment type="caution">
    <text evidence="2">The sequence shown here is derived from an EMBL/GenBank/DDBJ whole genome shotgun (WGS) entry which is preliminary data.</text>
</comment>
<accession>A0A8B6F0C0</accession>
<dbReference type="AlphaFoldDB" id="A0A8B6F0C0"/>
<sequence length="839" mass="94818">MRILFYYICIFNVGKSVANSGSADVCADGQSSETGMAPGCSDNYPHVVLTPKVVTDLADGIQIRKFTTLEPVFKCVFDEMIDSLKLVFDIHWYINNDLVVVNMNIAQGKLFDTHMRPHHWTTTYSMNMQVKCSVRARLGPNETPSPFFESEEITAGVISDLHLNSFVEVTEGKAATIKLRSTVPVGCFSKNLQSQCNHTMHIRQISYNYNSNRCINNLQTGDLAIETEFCGITIPSIGWDNTLDLKVTGYVNNLYDEQKTRTATIHFTSLVRNNVDISGTWNRVDIPDLKVRITDADHKLSGRACLAFTLSNFVTIYGDEYSFQGAGEYVLYRHKTLPYSVHILQTAIKSSSTGICGIAVRSVNSIFVLRTCNTISQYFSNQNVLTVPVVQYKQCNDNDMTIQETGSGYKIHLPSGTEITFQYERYWIKSILVKPSVLDDGLVNGLCGNIANKESISTSWRVSDALQQLFIEKPQNQTALRPPQQYCTCKKEAGPTDDPSILKFEFVQCDLSQPIDVYSCQHPNQVNEYIIDECTLSRNRRSVVNRNIPTLDDIKEVIPLTYDSSFNPNYIPQEPSWPEMWSKYQAQVFCENYTSSMEIVRLCRQYSSFNVDTFTEGCMKDIKHGGNTNYVEWIVGVIKDYCFVELSRNATSMSRTTENGKTLYYELLYAFCPTGCRHWRNCVNGKCIECDSNDFIGHDCLALKSEPPKDIVLAGNGSCNTRQRPCLKTDIYGEFKSTLLYCKLSRFKITVNGIVQNETSNIWPGEYNSAHSISCQFPRQPRNRPTTELAVGYIISIAYDREHFGDNVSIVIYDENCVTCEVSTLTCNVVVSNYDLNPL</sequence>
<dbReference type="Pfam" id="PF26129">
    <property type="entry name" value="Vwde"/>
    <property type="match status" value="1"/>
</dbReference>
<gene>
    <name evidence="2" type="ORF">MGAL_10B026771</name>
</gene>
<dbReference type="OrthoDB" id="10337129at2759"/>
<keyword evidence="3" id="KW-1185">Reference proteome</keyword>
<dbReference type="EMBL" id="UYJE01005861">
    <property type="protein sequence ID" value="VDI41071.1"/>
    <property type="molecule type" value="Genomic_DNA"/>
</dbReference>
<name>A0A8B6F0C0_MYTGA</name>
<dbReference type="InterPro" id="IPR001846">
    <property type="entry name" value="VWF_type-D"/>
</dbReference>
<proteinExistence type="predicted"/>
<protein>
    <recommendedName>
        <fullName evidence="1">VWFD domain-containing protein</fullName>
    </recommendedName>
</protein>
<dbReference type="InterPro" id="IPR058727">
    <property type="entry name" value="Helical_Vwde"/>
</dbReference>
<dbReference type="PROSITE" id="PS51233">
    <property type="entry name" value="VWFD"/>
    <property type="match status" value="1"/>
</dbReference>
<dbReference type="Pfam" id="PF00094">
    <property type="entry name" value="VWD"/>
    <property type="match status" value="1"/>
</dbReference>
<evidence type="ECO:0000259" key="1">
    <source>
        <dbReference type="PROSITE" id="PS51233"/>
    </source>
</evidence>
<organism evidence="2 3">
    <name type="scientific">Mytilus galloprovincialis</name>
    <name type="common">Mediterranean mussel</name>
    <dbReference type="NCBI Taxonomy" id="29158"/>
    <lineage>
        <taxon>Eukaryota</taxon>
        <taxon>Metazoa</taxon>
        <taxon>Spiralia</taxon>
        <taxon>Lophotrochozoa</taxon>
        <taxon>Mollusca</taxon>
        <taxon>Bivalvia</taxon>
        <taxon>Autobranchia</taxon>
        <taxon>Pteriomorphia</taxon>
        <taxon>Mytilida</taxon>
        <taxon>Mytiloidea</taxon>
        <taxon>Mytilidae</taxon>
        <taxon>Mytilinae</taxon>
        <taxon>Mytilus</taxon>
    </lineage>
</organism>
<reference evidence="2" key="1">
    <citation type="submission" date="2018-11" db="EMBL/GenBank/DDBJ databases">
        <authorList>
            <person name="Alioto T."/>
            <person name="Alioto T."/>
        </authorList>
    </citation>
    <scope>NUCLEOTIDE SEQUENCE</scope>
</reference>
<evidence type="ECO:0000313" key="3">
    <source>
        <dbReference type="Proteomes" id="UP000596742"/>
    </source>
</evidence>
<evidence type="ECO:0000313" key="2">
    <source>
        <dbReference type="EMBL" id="VDI41071.1"/>
    </source>
</evidence>
<feature type="domain" description="VWFD" evidence="1">
    <location>
        <begin position="303"/>
        <end position="488"/>
    </location>
</feature>